<feature type="compositionally biased region" description="Low complexity" evidence="1">
    <location>
        <begin position="551"/>
        <end position="562"/>
    </location>
</feature>
<feature type="compositionally biased region" description="Acidic residues" evidence="1">
    <location>
        <begin position="242"/>
        <end position="252"/>
    </location>
</feature>
<feature type="region of interest" description="Disordered" evidence="1">
    <location>
        <begin position="131"/>
        <end position="174"/>
    </location>
</feature>
<organism evidence="2 3">
    <name type="scientific">Armillaria borealis</name>
    <dbReference type="NCBI Taxonomy" id="47425"/>
    <lineage>
        <taxon>Eukaryota</taxon>
        <taxon>Fungi</taxon>
        <taxon>Dikarya</taxon>
        <taxon>Basidiomycota</taxon>
        <taxon>Agaricomycotina</taxon>
        <taxon>Agaricomycetes</taxon>
        <taxon>Agaricomycetidae</taxon>
        <taxon>Agaricales</taxon>
        <taxon>Marasmiineae</taxon>
        <taxon>Physalacriaceae</taxon>
        <taxon>Armillaria</taxon>
    </lineage>
</organism>
<dbReference type="EMBL" id="JAUEPT010000033">
    <property type="protein sequence ID" value="KAK0440622.1"/>
    <property type="molecule type" value="Genomic_DNA"/>
</dbReference>
<feature type="compositionally biased region" description="Low complexity" evidence="1">
    <location>
        <begin position="255"/>
        <end position="267"/>
    </location>
</feature>
<gene>
    <name evidence="2" type="ORF">EV421DRAFT_783122</name>
</gene>
<dbReference type="Proteomes" id="UP001175226">
    <property type="component" value="Unassembled WGS sequence"/>
</dbReference>
<evidence type="ECO:0000256" key="1">
    <source>
        <dbReference type="SAM" id="MobiDB-lite"/>
    </source>
</evidence>
<dbReference type="AlphaFoldDB" id="A0AA39JEK0"/>
<feature type="region of interest" description="Disordered" evidence="1">
    <location>
        <begin position="197"/>
        <end position="336"/>
    </location>
</feature>
<proteinExistence type="predicted"/>
<evidence type="ECO:0000313" key="2">
    <source>
        <dbReference type="EMBL" id="KAK0440622.1"/>
    </source>
</evidence>
<reference evidence="2" key="1">
    <citation type="submission" date="2023-06" db="EMBL/GenBank/DDBJ databases">
        <authorList>
            <consortium name="Lawrence Berkeley National Laboratory"/>
            <person name="Ahrendt S."/>
            <person name="Sahu N."/>
            <person name="Indic B."/>
            <person name="Wong-Bajracharya J."/>
            <person name="Merenyi Z."/>
            <person name="Ke H.-M."/>
            <person name="Monk M."/>
            <person name="Kocsube S."/>
            <person name="Drula E."/>
            <person name="Lipzen A."/>
            <person name="Balint B."/>
            <person name="Henrissat B."/>
            <person name="Andreopoulos B."/>
            <person name="Martin F.M."/>
            <person name="Harder C.B."/>
            <person name="Rigling D."/>
            <person name="Ford K.L."/>
            <person name="Foster G.D."/>
            <person name="Pangilinan J."/>
            <person name="Papanicolaou A."/>
            <person name="Barry K."/>
            <person name="LaButti K."/>
            <person name="Viragh M."/>
            <person name="Koriabine M."/>
            <person name="Yan M."/>
            <person name="Riley R."/>
            <person name="Champramary S."/>
            <person name="Plett K.L."/>
            <person name="Tsai I.J."/>
            <person name="Slot J."/>
            <person name="Sipos G."/>
            <person name="Plett J."/>
            <person name="Nagy L.G."/>
            <person name="Grigoriev I.V."/>
        </authorList>
    </citation>
    <scope>NUCLEOTIDE SEQUENCE</scope>
    <source>
        <strain evidence="2">FPL87.14</strain>
    </source>
</reference>
<sequence length="571" mass="63010">MDSSSLSLFPRAWNMSVPHSSARPVATTRRRSNAIETTFQFDSTSSASSSLKFDSPIAVRVAVTAPLNGPASTGPSDAPVLPNGRVLRRPQRPVETPHTYSDLDSRLLDRATDFWSPPDATTTITIIEHDSMGEDHSPPSRLLSVSPIPEDEVPPSPERVFSSADAPELVSSHSQTFGSRVFYPIDPAHKMASLLNPVETTERPSTPVPSDEDSDDEDEAPAYLPSLMPPRPTNPTAHAEFNDEESDDEYLDDFASPAKSPSMAAPSYAYVDSPVSDNGDTSSWDADDEDDQSLAGGRDLVVSRVLNFDPRPDSPLKSFLDMSADSDEEDEDEYLSSNRKALIFDDDFTADQTYRDRRAPDLMESVLDRADSSQESSDSESVSRTDELFTVMRYQQQHPRESGRNNPVLLDDVFNPDVRVDLFTHPEPEEHPYAIQDSYILPTNSATQQFYGCENPSHLPHLQYEHCCTKSVHPYQIHSFAPLPPSPSQSKPEASTSSLPSSRRSTRSTAGRIVRGLTKSLHRALAKVPNNTGSADAKGKKRMRSPDFEAPPDSSSTSLLPPFRLKRSKKF</sequence>
<keyword evidence="3" id="KW-1185">Reference proteome</keyword>
<protein>
    <submittedName>
        <fullName evidence="2">Uncharacterized protein</fullName>
    </submittedName>
</protein>
<feature type="region of interest" description="Disordered" evidence="1">
    <location>
        <begin position="479"/>
        <end position="571"/>
    </location>
</feature>
<name>A0AA39JEK0_9AGAR</name>
<evidence type="ECO:0000313" key="3">
    <source>
        <dbReference type="Proteomes" id="UP001175226"/>
    </source>
</evidence>
<feature type="compositionally biased region" description="Acidic residues" evidence="1">
    <location>
        <begin position="324"/>
        <end position="334"/>
    </location>
</feature>
<accession>A0AA39JEK0</accession>
<feature type="compositionally biased region" description="Acidic residues" evidence="1">
    <location>
        <begin position="210"/>
        <end position="220"/>
    </location>
</feature>
<comment type="caution">
    <text evidence="2">The sequence shown here is derived from an EMBL/GenBank/DDBJ whole genome shotgun (WGS) entry which is preliminary data.</text>
</comment>
<feature type="compositionally biased region" description="Low complexity" evidence="1">
    <location>
        <begin position="495"/>
        <end position="509"/>
    </location>
</feature>